<dbReference type="EMBL" id="JARESE010000015">
    <property type="protein sequence ID" value="MDE8651277.1"/>
    <property type="molecule type" value="Genomic_DNA"/>
</dbReference>
<accession>A0ABT5WMK0</accession>
<evidence type="ECO:0000256" key="1">
    <source>
        <dbReference type="SAM" id="Phobius"/>
    </source>
</evidence>
<reference evidence="2 3" key="1">
    <citation type="submission" date="2023-03" db="EMBL/GenBank/DDBJ databases">
        <title>NovoSphingobium album sp. nov. isolated from polycyclic aromatic hydrocarbons- and heavy-metal polluted soil.</title>
        <authorList>
            <person name="Liu Z."/>
            <person name="Wang K."/>
        </authorList>
    </citation>
    <scope>NUCLEOTIDE SEQUENCE [LARGE SCALE GENOMIC DNA]</scope>
    <source>
        <strain evidence="2 3">H3SJ31-1</strain>
    </source>
</reference>
<sequence length="148" mass="16265">MSGTFTGRHMLAILVVGFGIVIAVNFTMATFAVRTFGGVVVENSYVASQEFNGWLKQAARSQALGWSVGATHEKDGRVALASTTIPADAVIRVEARHPLGTLPDRMLTFAPQGQGRWVSREPLPFDRWTLRFEVSQGPHAWREELPLS</sequence>
<gene>
    <name evidence="2" type="ORF">PYV00_06035</name>
</gene>
<feature type="transmembrane region" description="Helical" evidence="1">
    <location>
        <begin position="12"/>
        <end position="33"/>
    </location>
</feature>
<evidence type="ECO:0000313" key="2">
    <source>
        <dbReference type="EMBL" id="MDE8651277.1"/>
    </source>
</evidence>
<name>A0ABT5WMK0_9SPHN</name>
<keyword evidence="3" id="KW-1185">Reference proteome</keyword>
<dbReference type="Proteomes" id="UP001216253">
    <property type="component" value="Unassembled WGS sequence"/>
</dbReference>
<dbReference type="Pfam" id="PF05751">
    <property type="entry name" value="FixH"/>
    <property type="match status" value="1"/>
</dbReference>
<evidence type="ECO:0000313" key="3">
    <source>
        <dbReference type="Proteomes" id="UP001216253"/>
    </source>
</evidence>
<dbReference type="RefSeq" id="WP_275227374.1">
    <property type="nucleotide sequence ID" value="NZ_JARESE010000015.1"/>
</dbReference>
<keyword evidence="1" id="KW-0812">Transmembrane</keyword>
<proteinExistence type="predicted"/>
<protein>
    <submittedName>
        <fullName evidence="2">FixH family protein</fullName>
    </submittedName>
</protein>
<organism evidence="2 3">
    <name type="scientific">Novosphingobium album</name>
    <name type="common">ex Liu et al. 2023</name>
    <dbReference type="NCBI Taxonomy" id="3031130"/>
    <lineage>
        <taxon>Bacteria</taxon>
        <taxon>Pseudomonadati</taxon>
        <taxon>Pseudomonadota</taxon>
        <taxon>Alphaproteobacteria</taxon>
        <taxon>Sphingomonadales</taxon>
        <taxon>Sphingomonadaceae</taxon>
        <taxon>Novosphingobium</taxon>
    </lineage>
</organism>
<dbReference type="InterPro" id="IPR008620">
    <property type="entry name" value="FixH"/>
</dbReference>
<keyword evidence="1" id="KW-0472">Membrane</keyword>
<keyword evidence="1" id="KW-1133">Transmembrane helix</keyword>
<comment type="caution">
    <text evidence="2">The sequence shown here is derived from an EMBL/GenBank/DDBJ whole genome shotgun (WGS) entry which is preliminary data.</text>
</comment>